<dbReference type="EMBL" id="FOBN01000004">
    <property type="protein sequence ID" value="SEM07868.1"/>
    <property type="molecule type" value="Genomic_DNA"/>
</dbReference>
<accession>A0A1H7VGD0</accession>
<dbReference type="Pfam" id="PF17344">
    <property type="entry name" value="DUF5374"/>
    <property type="match status" value="1"/>
</dbReference>
<dbReference type="GeneID" id="83545415"/>
<evidence type="ECO:0000256" key="1">
    <source>
        <dbReference type="SAM" id="Phobius"/>
    </source>
</evidence>
<reference evidence="2 5" key="3">
    <citation type="journal article" date="2023" name="Front. Microbiol.">
        <title>Phylogeography and host specificity of Pasteurellaceae pathogenic to sea-farmed fish in the north-east Atlantic.</title>
        <authorList>
            <person name="Gulla S."/>
            <person name="Colquhoun D.J."/>
            <person name="Olsen A.B."/>
            <person name="Spilsberg B."/>
            <person name="Lagesen K."/>
            <person name="Aakesson C.P."/>
            <person name="Strom S."/>
            <person name="Manji F."/>
            <person name="Birkbeck T.H."/>
            <person name="Nilsen H.K."/>
        </authorList>
    </citation>
    <scope>NUCLEOTIDE SEQUENCE [LARGE SCALE GENOMIC DNA]</scope>
    <source>
        <strain evidence="2 5">VIO11850</strain>
    </source>
</reference>
<organism evidence="3 4">
    <name type="scientific">Phocoenobacter skyensis</name>
    <dbReference type="NCBI Taxonomy" id="97481"/>
    <lineage>
        <taxon>Bacteria</taxon>
        <taxon>Pseudomonadati</taxon>
        <taxon>Pseudomonadota</taxon>
        <taxon>Gammaproteobacteria</taxon>
        <taxon>Pasteurellales</taxon>
        <taxon>Pasteurellaceae</taxon>
        <taxon>Phocoenobacter</taxon>
    </lineage>
</organism>
<keyword evidence="1" id="KW-0812">Transmembrane</keyword>
<proteinExistence type="predicted"/>
<keyword evidence="5" id="KW-1185">Reference proteome</keyword>
<evidence type="ECO:0000313" key="2">
    <source>
        <dbReference type="EMBL" id="MDP8085226.1"/>
    </source>
</evidence>
<feature type="transmembrane region" description="Helical" evidence="1">
    <location>
        <begin position="6"/>
        <end position="27"/>
    </location>
</feature>
<sequence>MGHLLKAETFVSLLTAIVLFSIMLFSYTQRQKQQNKSEILLYQRLQAMQVAENQISLKMANLPCESSFLQNDITFNISCQTNSIKVTFPLGEFHLKP</sequence>
<dbReference type="RefSeq" id="WP_090920780.1">
    <property type="nucleotide sequence ID" value="NZ_CP016180.1"/>
</dbReference>
<evidence type="ECO:0000313" key="4">
    <source>
        <dbReference type="Proteomes" id="UP000198883"/>
    </source>
</evidence>
<reference evidence="4" key="1">
    <citation type="submission" date="2016-10" db="EMBL/GenBank/DDBJ databases">
        <authorList>
            <person name="Varghese N."/>
            <person name="Submissions S."/>
        </authorList>
    </citation>
    <scope>NUCLEOTIDE SEQUENCE [LARGE SCALE GENOMIC DNA]</scope>
    <source>
        <strain evidence="4">DSM 24204</strain>
    </source>
</reference>
<evidence type="ECO:0000313" key="5">
    <source>
        <dbReference type="Proteomes" id="UP001224812"/>
    </source>
</evidence>
<dbReference type="InterPro" id="IPR020511">
    <property type="entry name" value="Uncharacterised_HI0941"/>
</dbReference>
<dbReference type="STRING" id="97481.SAMN05444853_104107"/>
<protein>
    <submittedName>
        <fullName evidence="2">DUF5374 domain-containing protein</fullName>
    </submittedName>
    <submittedName>
        <fullName evidence="3">Prepilin peptidase dependent protein C</fullName>
    </submittedName>
</protein>
<evidence type="ECO:0000313" key="3">
    <source>
        <dbReference type="EMBL" id="SEM07868.1"/>
    </source>
</evidence>
<gene>
    <name evidence="2" type="ORF">QJT92_04700</name>
    <name evidence="3" type="ORF">SAMN05444853_104107</name>
</gene>
<keyword evidence="1" id="KW-0472">Membrane</keyword>
<dbReference type="Proteomes" id="UP001224812">
    <property type="component" value="Unassembled WGS sequence"/>
</dbReference>
<keyword evidence="1" id="KW-1133">Transmembrane helix</keyword>
<dbReference type="EMBL" id="JASAVS010000008">
    <property type="protein sequence ID" value="MDP8085226.1"/>
    <property type="molecule type" value="Genomic_DNA"/>
</dbReference>
<dbReference type="Proteomes" id="UP000198883">
    <property type="component" value="Unassembled WGS sequence"/>
</dbReference>
<dbReference type="OrthoDB" id="5690594at2"/>
<name>A0A1H7VGD0_9PAST</name>
<reference evidence="3" key="2">
    <citation type="submission" date="2016-10" db="EMBL/GenBank/DDBJ databases">
        <authorList>
            <person name="de Groot N.N."/>
        </authorList>
    </citation>
    <scope>NUCLEOTIDE SEQUENCE [LARGE SCALE GENOMIC DNA]</scope>
    <source>
        <strain evidence="3">DSM 24204</strain>
    </source>
</reference>
<dbReference type="AlphaFoldDB" id="A0A1H7VGD0"/>